<proteinExistence type="predicted"/>
<dbReference type="OrthoDB" id="3432828at2759"/>
<keyword evidence="2" id="KW-1185">Reference proteome</keyword>
<organism evidence="1 2">
    <name type="scientific">Penicillium desertorum</name>
    <dbReference type="NCBI Taxonomy" id="1303715"/>
    <lineage>
        <taxon>Eukaryota</taxon>
        <taxon>Fungi</taxon>
        <taxon>Dikarya</taxon>
        <taxon>Ascomycota</taxon>
        <taxon>Pezizomycotina</taxon>
        <taxon>Eurotiomycetes</taxon>
        <taxon>Eurotiomycetidae</taxon>
        <taxon>Eurotiales</taxon>
        <taxon>Aspergillaceae</taxon>
        <taxon>Penicillium</taxon>
    </lineage>
</organism>
<evidence type="ECO:0000313" key="2">
    <source>
        <dbReference type="Proteomes" id="UP001147760"/>
    </source>
</evidence>
<name>A0A9W9WK18_9EURO</name>
<gene>
    <name evidence="1" type="ORF">N7530_010214</name>
</gene>
<accession>A0A9W9WK18</accession>
<dbReference type="EMBL" id="JAPWDO010000006">
    <property type="protein sequence ID" value="KAJ5466427.1"/>
    <property type="molecule type" value="Genomic_DNA"/>
</dbReference>
<dbReference type="Proteomes" id="UP001147760">
    <property type="component" value="Unassembled WGS sequence"/>
</dbReference>
<reference evidence="1" key="1">
    <citation type="submission" date="2022-12" db="EMBL/GenBank/DDBJ databases">
        <authorList>
            <person name="Petersen C."/>
        </authorList>
    </citation>
    <scope>NUCLEOTIDE SEQUENCE</scope>
    <source>
        <strain evidence="1">IBT 17660</strain>
    </source>
</reference>
<evidence type="ECO:0000313" key="1">
    <source>
        <dbReference type="EMBL" id="KAJ5466427.1"/>
    </source>
</evidence>
<sequence>MDAAVRAPGGDCGQYSPDPSKQCFCGGTVGRGPAWSGSSNACDEWSGQVIPSGSKIEFTRWNPTNKIIFHIYNGRDWQYTVNPDNCKSVSQELIDCCEWTWDTHKGGGWNMPCASIGFYVNAR</sequence>
<reference evidence="1" key="2">
    <citation type="journal article" date="2023" name="IMA Fungus">
        <title>Comparative genomic study of the Penicillium genus elucidates a diverse pangenome and 15 lateral gene transfer events.</title>
        <authorList>
            <person name="Petersen C."/>
            <person name="Sorensen T."/>
            <person name="Nielsen M.R."/>
            <person name="Sondergaard T.E."/>
            <person name="Sorensen J.L."/>
            <person name="Fitzpatrick D.A."/>
            <person name="Frisvad J.C."/>
            <person name="Nielsen K.L."/>
        </authorList>
    </citation>
    <scope>NUCLEOTIDE SEQUENCE</scope>
    <source>
        <strain evidence="1">IBT 17660</strain>
    </source>
</reference>
<dbReference type="AlphaFoldDB" id="A0A9W9WK18"/>
<protein>
    <submittedName>
        <fullName evidence="1">Uncharacterized protein</fullName>
    </submittedName>
</protein>
<comment type="caution">
    <text evidence="1">The sequence shown here is derived from an EMBL/GenBank/DDBJ whole genome shotgun (WGS) entry which is preliminary data.</text>
</comment>